<dbReference type="Gene3D" id="1.20.1250.20">
    <property type="entry name" value="MFS general substrate transporter like domains"/>
    <property type="match status" value="1"/>
</dbReference>
<evidence type="ECO:0000256" key="4">
    <source>
        <dbReference type="ARBA" id="ARBA00022989"/>
    </source>
</evidence>
<keyword evidence="5 6" id="KW-0472">Membrane</keyword>
<dbReference type="GO" id="GO:0005886">
    <property type="term" value="C:plasma membrane"/>
    <property type="evidence" value="ECO:0007669"/>
    <property type="project" value="UniProtKB-SubCell"/>
</dbReference>
<feature type="transmembrane region" description="Helical" evidence="6">
    <location>
        <begin position="314"/>
        <end position="338"/>
    </location>
</feature>
<keyword evidence="9" id="KW-1185">Reference proteome</keyword>
<proteinExistence type="predicted"/>
<feature type="domain" description="Major facilitator superfamily (MFS) profile" evidence="7">
    <location>
        <begin position="20"/>
        <end position="406"/>
    </location>
</feature>
<dbReference type="OrthoDB" id="9812221at2"/>
<dbReference type="InterPro" id="IPR011701">
    <property type="entry name" value="MFS"/>
</dbReference>
<feature type="transmembrane region" description="Helical" evidence="6">
    <location>
        <begin position="261"/>
        <end position="278"/>
    </location>
</feature>
<dbReference type="InterPro" id="IPR020846">
    <property type="entry name" value="MFS_dom"/>
</dbReference>
<dbReference type="InterPro" id="IPR036259">
    <property type="entry name" value="MFS_trans_sf"/>
</dbReference>
<name>A0A261UL82_9BORD</name>
<evidence type="ECO:0000256" key="6">
    <source>
        <dbReference type="SAM" id="Phobius"/>
    </source>
</evidence>
<dbReference type="InterPro" id="IPR050189">
    <property type="entry name" value="MFS_Efflux_Transporters"/>
</dbReference>
<dbReference type="EMBL" id="NEVS01000004">
    <property type="protein sequence ID" value="OZI62030.1"/>
    <property type="molecule type" value="Genomic_DNA"/>
</dbReference>
<keyword evidence="2" id="KW-1003">Cell membrane</keyword>
<dbReference type="GO" id="GO:0022857">
    <property type="term" value="F:transmembrane transporter activity"/>
    <property type="evidence" value="ECO:0007669"/>
    <property type="project" value="InterPro"/>
</dbReference>
<evidence type="ECO:0000256" key="1">
    <source>
        <dbReference type="ARBA" id="ARBA00004651"/>
    </source>
</evidence>
<dbReference type="SUPFAM" id="SSF103473">
    <property type="entry name" value="MFS general substrate transporter"/>
    <property type="match status" value="1"/>
</dbReference>
<feature type="transmembrane region" description="Helical" evidence="6">
    <location>
        <begin position="228"/>
        <end position="249"/>
    </location>
</feature>
<dbReference type="Pfam" id="PF07690">
    <property type="entry name" value="MFS_1"/>
    <property type="match status" value="1"/>
</dbReference>
<dbReference type="Proteomes" id="UP000215767">
    <property type="component" value="Unassembled WGS sequence"/>
</dbReference>
<feature type="transmembrane region" description="Helical" evidence="6">
    <location>
        <begin position="115"/>
        <end position="136"/>
    </location>
</feature>
<evidence type="ECO:0000313" key="8">
    <source>
        <dbReference type="EMBL" id="OZI62030.1"/>
    </source>
</evidence>
<evidence type="ECO:0000259" key="7">
    <source>
        <dbReference type="PROSITE" id="PS50850"/>
    </source>
</evidence>
<dbReference type="PANTHER" id="PTHR43124:SF3">
    <property type="entry name" value="CHLORAMPHENICOL EFFLUX PUMP RV0191"/>
    <property type="match status" value="1"/>
</dbReference>
<dbReference type="RefSeq" id="WP_094843415.1">
    <property type="nucleotide sequence ID" value="NZ_NEVS01000004.1"/>
</dbReference>
<feature type="transmembrane region" description="Helical" evidence="6">
    <location>
        <begin position="87"/>
        <end position="109"/>
    </location>
</feature>
<gene>
    <name evidence="8" type="ORF">CAL28_22630</name>
</gene>
<protein>
    <submittedName>
        <fullName evidence="8">MFS transporter</fullName>
    </submittedName>
</protein>
<feature type="transmembrane region" description="Helical" evidence="6">
    <location>
        <begin position="20"/>
        <end position="42"/>
    </location>
</feature>
<sequence length="428" mass="45550">MSPTPVTSAAPLSAGRERTLLWLLALTQFTIVVDFMVMMPLGPQIMQAFSIGPAAFAAAVSAYSWCAGISGLLAATYIDRFDRRKMLLAVYALFALSNLVCAMATNYHALLLSRAFAGLTGGVLGSLVLAIIGDVIPPQRRGTAMGVVMTSFSLAAVAGVPLGVVLGAHFGWSSPFFELVLLSAAIWAGAWKVVPSLRAHIRVPAVPLSRTIPELWSLMREPAHLRGYGLTALVMGAHMLIVPFISPTFVGNLGVQPEDISLIYMAGGFATFFSSRTVGRLADRFGTRRIFRAAAVASLLPALFITHLPQLPLWALIVFFPFFLVTANARMIPVQALLTTVPEPHRRGAFMSVNSAVQQIATGTGAWIGGLMLTTSPSGRISGYGINGWVCCACIVFAMWWVGKVRSNAVDAQTPATRAAAADSLIEA</sequence>
<accession>A0A261UL82</accession>
<dbReference type="CDD" id="cd17324">
    <property type="entry name" value="MFS_NepI_like"/>
    <property type="match status" value="1"/>
</dbReference>
<dbReference type="AlphaFoldDB" id="A0A261UL82"/>
<feature type="transmembrane region" description="Helical" evidence="6">
    <location>
        <begin position="176"/>
        <end position="194"/>
    </location>
</feature>
<comment type="subcellular location">
    <subcellularLocation>
        <location evidence="1">Cell membrane</location>
        <topology evidence="1">Multi-pass membrane protein</topology>
    </subcellularLocation>
</comment>
<dbReference type="PROSITE" id="PS50850">
    <property type="entry name" value="MFS"/>
    <property type="match status" value="1"/>
</dbReference>
<reference evidence="9" key="1">
    <citation type="submission" date="2017-05" db="EMBL/GenBank/DDBJ databases">
        <title>Complete and WGS of Bordetella genogroups.</title>
        <authorList>
            <person name="Spilker T."/>
            <person name="Lipuma J."/>
        </authorList>
    </citation>
    <scope>NUCLEOTIDE SEQUENCE [LARGE SCALE GENOMIC DNA]</scope>
    <source>
        <strain evidence="9">AU8856</strain>
    </source>
</reference>
<evidence type="ECO:0000313" key="9">
    <source>
        <dbReference type="Proteomes" id="UP000215767"/>
    </source>
</evidence>
<dbReference type="PANTHER" id="PTHR43124">
    <property type="entry name" value="PURINE EFFLUX PUMP PBUE"/>
    <property type="match status" value="1"/>
</dbReference>
<evidence type="ECO:0000256" key="2">
    <source>
        <dbReference type="ARBA" id="ARBA00022475"/>
    </source>
</evidence>
<keyword evidence="3 6" id="KW-0812">Transmembrane</keyword>
<evidence type="ECO:0000256" key="3">
    <source>
        <dbReference type="ARBA" id="ARBA00022692"/>
    </source>
</evidence>
<feature type="transmembrane region" description="Helical" evidence="6">
    <location>
        <begin position="381"/>
        <end position="402"/>
    </location>
</feature>
<comment type="caution">
    <text evidence="8">The sequence shown here is derived from an EMBL/GenBank/DDBJ whole genome shotgun (WGS) entry which is preliminary data.</text>
</comment>
<feature type="transmembrane region" description="Helical" evidence="6">
    <location>
        <begin position="54"/>
        <end position="75"/>
    </location>
</feature>
<keyword evidence="4 6" id="KW-1133">Transmembrane helix</keyword>
<feature type="transmembrane region" description="Helical" evidence="6">
    <location>
        <begin position="148"/>
        <end position="170"/>
    </location>
</feature>
<organism evidence="8 9">
    <name type="scientific">Bordetella genomosp. 11</name>
    <dbReference type="NCBI Taxonomy" id="1416808"/>
    <lineage>
        <taxon>Bacteria</taxon>
        <taxon>Pseudomonadati</taxon>
        <taxon>Pseudomonadota</taxon>
        <taxon>Betaproteobacteria</taxon>
        <taxon>Burkholderiales</taxon>
        <taxon>Alcaligenaceae</taxon>
        <taxon>Bordetella</taxon>
    </lineage>
</organism>
<evidence type="ECO:0000256" key="5">
    <source>
        <dbReference type="ARBA" id="ARBA00023136"/>
    </source>
</evidence>